<dbReference type="EMBL" id="BARV01044098">
    <property type="protein sequence ID" value="GAI69124.1"/>
    <property type="molecule type" value="Genomic_DNA"/>
</dbReference>
<comment type="caution">
    <text evidence="1">The sequence shown here is derived from an EMBL/GenBank/DDBJ whole genome shotgun (WGS) entry which is preliminary data.</text>
</comment>
<gene>
    <name evidence="1" type="ORF">S06H3_65467</name>
</gene>
<protein>
    <submittedName>
        <fullName evidence="1">Uncharacterized protein</fullName>
    </submittedName>
</protein>
<organism evidence="1">
    <name type="scientific">marine sediment metagenome</name>
    <dbReference type="NCBI Taxonomy" id="412755"/>
    <lineage>
        <taxon>unclassified sequences</taxon>
        <taxon>metagenomes</taxon>
        <taxon>ecological metagenomes</taxon>
    </lineage>
</organism>
<feature type="non-terminal residue" evidence="1">
    <location>
        <position position="54"/>
    </location>
</feature>
<dbReference type="AlphaFoldDB" id="X1SMU9"/>
<evidence type="ECO:0000313" key="1">
    <source>
        <dbReference type="EMBL" id="GAI69124.1"/>
    </source>
</evidence>
<reference evidence="1" key="1">
    <citation type="journal article" date="2014" name="Front. Microbiol.">
        <title>High frequency of phylogenetically diverse reductive dehalogenase-homologous genes in deep subseafloor sedimentary metagenomes.</title>
        <authorList>
            <person name="Kawai M."/>
            <person name="Futagami T."/>
            <person name="Toyoda A."/>
            <person name="Takaki Y."/>
            <person name="Nishi S."/>
            <person name="Hori S."/>
            <person name="Arai W."/>
            <person name="Tsubouchi T."/>
            <person name="Morono Y."/>
            <person name="Uchiyama I."/>
            <person name="Ito T."/>
            <person name="Fujiyama A."/>
            <person name="Inagaki F."/>
            <person name="Takami H."/>
        </authorList>
    </citation>
    <scope>NUCLEOTIDE SEQUENCE</scope>
    <source>
        <strain evidence="1">Expedition CK06-06</strain>
    </source>
</reference>
<accession>X1SMU9</accession>
<name>X1SMU9_9ZZZZ</name>
<sequence>MNEDFVPTQLPHRDLDRLKGYKELLDFYHGRHWEGYPRRGEKRLTFNYAKVVID</sequence>
<proteinExistence type="predicted"/>